<dbReference type="PANTHER" id="PTHR35813">
    <property type="entry name" value="INNER MEMBRANE PROTEIN YBAN"/>
    <property type="match status" value="1"/>
</dbReference>
<evidence type="ECO:0000256" key="1">
    <source>
        <dbReference type="SAM" id="Phobius"/>
    </source>
</evidence>
<evidence type="ECO:0000313" key="2">
    <source>
        <dbReference type="EMBL" id="MYN11002.1"/>
    </source>
</evidence>
<dbReference type="GO" id="GO:0005886">
    <property type="term" value="C:plasma membrane"/>
    <property type="evidence" value="ECO:0007669"/>
    <property type="project" value="TreeGrafter"/>
</dbReference>
<dbReference type="PIRSF" id="PIRSF016789">
    <property type="entry name" value="DUF454"/>
    <property type="match status" value="1"/>
</dbReference>
<keyword evidence="3" id="KW-1185">Reference proteome</keyword>
<dbReference type="EMBL" id="WWCU01000051">
    <property type="protein sequence ID" value="MYN11002.1"/>
    <property type="molecule type" value="Genomic_DNA"/>
</dbReference>
<feature type="transmembrane region" description="Helical" evidence="1">
    <location>
        <begin position="91"/>
        <end position="112"/>
    </location>
</feature>
<keyword evidence="1" id="KW-1133">Transmembrane helix</keyword>
<protein>
    <submittedName>
        <fullName evidence="2">DUF454 family protein</fullName>
    </submittedName>
</protein>
<name>A0A7X4HI65_9BURK</name>
<comment type="caution">
    <text evidence="2">The sequence shown here is derived from an EMBL/GenBank/DDBJ whole genome shotgun (WGS) entry which is preliminary data.</text>
</comment>
<dbReference type="Pfam" id="PF04304">
    <property type="entry name" value="DUF454"/>
    <property type="match status" value="1"/>
</dbReference>
<evidence type="ECO:0000313" key="3">
    <source>
        <dbReference type="Proteomes" id="UP000450676"/>
    </source>
</evidence>
<sequence>MKLILIALGCIFLALAVVGAFLPLLPTTPFLLLASACFARSSERLHQWLRNHGALGRYLSDFEDGRGIPLRGKVLALGMMWPSMAYSMYRVPYIGLKVMLFLIACGVTVYLLRLPTARRVA</sequence>
<gene>
    <name evidence="2" type="ORF">GTP77_27160</name>
</gene>
<reference evidence="2 3" key="1">
    <citation type="submission" date="2019-12" db="EMBL/GenBank/DDBJ databases">
        <title>Novel species isolated from a subtropical stream in China.</title>
        <authorList>
            <person name="Lu H."/>
        </authorList>
    </citation>
    <scope>NUCLEOTIDE SEQUENCE [LARGE SCALE GENOMIC DNA]</scope>
    <source>
        <strain evidence="2 3">FT127W</strain>
    </source>
</reference>
<keyword evidence="1" id="KW-0472">Membrane</keyword>
<dbReference type="InterPro" id="IPR007401">
    <property type="entry name" value="DUF454"/>
</dbReference>
<dbReference type="Proteomes" id="UP000450676">
    <property type="component" value="Unassembled WGS sequence"/>
</dbReference>
<accession>A0A7X4HI65</accession>
<dbReference type="AlphaFoldDB" id="A0A7X4HI65"/>
<dbReference type="PANTHER" id="PTHR35813:SF1">
    <property type="entry name" value="INNER MEMBRANE PROTEIN YBAN"/>
    <property type="match status" value="1"/>
</dbReference>
<organism evidence="2 3">
    <name type="scientific">Pseudoduganella aquatica</name>
    <dbReference type="NCBI Taxonomy" id="2660641"/>
    <lineage>
        <taxon>Bacteria</taxon>
        <taxon>Pseudomonadati</taxon>
        <taxon>Pseudomonadota</taxon>
        <taxon>Betaproteobacteria</taxon>
        <taxon>Burkholderiales</taxon>
        <taxon>Oxalobacteraceae</taxon>
        <taxon>Telluria group</taxon>
        <taxon>Pseudoduganella</taxon>
    </lineage>
</organism>
<keyword evidence="1" id="KW-0812">Transmembrane</keyword>
<proteinExistence type="predicted"/>